<dbReference type="InterPro" id="IPR033985">
    <property type="entry name" value="SusD-like_N"/>
</dbReference>
<keyword evidence="9" id="KW-1185">Reference proteome</keyword>
<dbReference type="InterPro" id="IPR012944">
    <property type="entry name" value="SusD_RagB_dom"/>
</dbReference>
<evidence type="ECO:0000256" key="4">
    <source>
        <dbReference type="ARBA" id="ARBA00023136"/>
    </source>
</evidence>
<feature type="domain" description="SusD-like N-terminal" evidence="7">
    <location>
        <begin position="92"/>
        <end position="227"/>
    </location>
</feature>
<keyword evidence="4" id="KW-0472">Membrane</keyword>
<gene>
    <name evidence="8" type="ORF">JR347_11510</name>
</gene>
<keyword evidence="3" id="KW-0732">Signal</keyword>
<comment type="similarity">
    <text evidence="2">Belongs to the SusD family.</text>
</comment>
<evidence type="ECO:0000256" key="1">
    <source>
        <dbReference type="ARBA" id="ARBA00004442"/>
    </source>
</evidence>
<keyword evidence="5" id="KW-0998">Cell outer membrane</keyword>
<dbReference type="InterPro" id="IPR011990">
    <property type="entry name" value="TPR-like_helical_dom_sf"/>
</dbReference>
<evidence type="ECO:0000313" key="9">
    <source>
        <dbReference type="Proteomes" id="UP000662783"/>
    </source>
</evidence>
<feature type="domain" description="RagB/SusD" evidence="6">
    <location>
        <begin position="307"/>
        <end position="427"/>
    </location>
</feature>
<reference evidence="8" key="1">
    <citation type="submission" date="2021-02" db="EMBL/GenBank/DDBJ databases">
        <title>Fulvivirga sp. S481 isolated from sea water.</title>
        <authorList>
            <person name="Bae S.S."/>
            <person name="Baek K."/>
        </authorList>
    </citation>
    <scope>NUCLEOTIDE SEQUENCE</scope>
    <source>
        <strain evidence="8">S481</strain>
    </source>
</reference>
<name>A0A974WDQ2_9BACT</name>
<dbReference type="Gene3D" id="1.25.40.390">
    <property type="match status" value="1"/>
</dbReference>
<organism evidence="8 9">
    <name type="scientific">Fulvivirga lutea</name>
    <dbReference type="NCBI Taxonomy" id="2810512"/>
    <lineage>
        <taxon>Bacteria</taxon>
        <taxon>Pseudomonadati</taxon>
        <taxon>Bacteroidota</taxon>
        <taxon>Cytophagia</taxon>
        <taxon>Cytophagales</taxon>
        <taxon>Fulvivirgaceae</taxon>
        <taxon>Fulvivirga</taxon>
    </lineage>
</organism>
<dbReference type="EMBL" id="CP070608">
    <property type="protein sequence ID" value="QSE96238.1"/>
    <property type="molecule type" value="Genomic_DNA"/>
</dbReference>
<dbReference type="Pfam" id="PF14322">
    <property type="entry name" value="SusD-like_3"/>
    <property type="match status" value="1"/>
</dbReference>
<dbReference type="AlphaFoldDB" id="A0A974WDQ2"/>
<evidence type="ECO:0000256" key="3">
    <source>
        <dbReference type="ARBA" id="ARBA00022729"/>
    </source>
</evidence>
<dbReference type="KEGG" id="fuv:JR347_11510"/>
<dbReference type="Proteomes" id="UP000662783">
    <property type="component" value="Chromosome"/>
</dbReference>
<evidence type="ECO:0000256" key="2">
    <source>
        <dbReference type="ARBA" id="ARBA00006275"/>
    </source>
</evidence>
<dbReference type="SUPFAM" id="SSF48452">
    <property type="entry name" value="TPR-like"/>
    <property type="match status" value="1"/>
</dbReference>
<protein>
    <submittedName>
        <fullName evidence="8">RagB/SusD family nutrient uptake outer membrane protein</fullName>
    </submittedName>
</protein>
<accession>A0A974WDQ2</accession>
<comment type="subcellular location">
    <subcellularLocation>
        <location evidence="1">Cell outer membrane</location>
    </subcellularLocation>
</comment>
<evidence type="ECO:0000256" key="5">
    <source>
        <dbReference type="ARBA" id="ARBA00023237"/>
    </source>
</evidence>
<evidence type="ECO:0000259" key="6">
    <source>
        <dbReference type="Pfam" id="PF07980"/>
    </source>
</evidence>
<dbReference type="RefSeq" id="WP_205720755.1">
    <property type="nucleotide sequence ID" value="NZ_CP070608.1"/>
</dbReference>
<evidence type="ECO:0000313" key="8">
    <source>
        <dbReference type="EMBL" id="QSE96238.1"/>
    </source>
</evidence>
<dbReference type="PROSITE" id="PS51257">
    <property type="entry name" value="PROKAR_LIPOPROTEIN"/>
    <property type="match status" value="1"/>
</dbReference>
<sequence length="458" mass="51105">MKKIFNILILAFFITSITSCELDFQPEGENTILTDEAFNSIEDVELALIGTYSVFRSGGALGGVSNWIGSLMAEEIETTPANSTGFDISQILTLNFNFQNTTVRGMWNELYLTINRANNVILEADNFASGAERDQFVGEALFIRAFCHFELIKYFAFPYEFGQVNEQLGVPLRITASRSISSQPRATVQAVYDQIIEDLINAQGLMTADLDGRATAMAARALLAKVYFQQGDYDNALIEANAVVTQGGYTLNASVNDLWQIDHSDESIFEFNSIVADDAGAAIVGTYSQDNQDPNFYASFEFGELATSNPNDTRSSWYNLRSASSGGEERYYVAKYDRNGQPVINLPVIKLADILLIRAESYAQDNQLNLAAADLQTVRRRAFNDPALTVTFSGQADLIEQIREERRLEMAFEYSDRFHELKRTKQNIQGIPYNSCELLFKIPNSEVNGNPSIQQNDC</sequence>
<proteinExistence type="inferred from homology"/>
<dbReference type="CDD" id="cd08977">
    <property type="entry name" value="SusD"/>
    <property type="match status" value="1"/>
</dbReference>
<dbReference type="Pfam" id="PF07980">
    <property type="entry name" value="SusD_RagB"/>
    <property type="match status" value="1"/>
</dbReference>
<evidence type="ECO:0000259" key="7">
    <source>
        <dbReference type="Pfam" id="PF14322"/>
    </source>
</evidence>
<dbReference type="GO" id="GO:0009279">
    <property type="term" value="C:cell outer membrane"/>
    <property type="evidence" value="ECO:0007669"/>
    <property type="project" value="UniProtKB-SubCell"/>
</dbReference>